<dbReference type="GO" id="GO:0016787">
    <property type="term" value="F:hydrolase activity"/>
    <property type="evidence" value="ECO:0007669"/>
    <property type="project" value="InterPro"/>
</dbReference>
<dbReference type="EMBL" id="BARS01047245">
    <property type="protein sequence ID" value="GAG37943.1"/>
    <property type="molecule type" value="Genomic_DNA"/>
</dbReference>
<dbReference type="GO" id="GO:0003677">
    <property type="term" value="F:DNA binding"/>
    <property type="evidence" value="ECO:0007669"/>
    <property type="project" value="InterPro"/>
</dbReference>
<organism evidence="2">
    <name type="scientific">marine sediment metagenome</name>
    <dbReference type="NCBI Taxonomy" id="412755"/>
    <lineage>
        <taxon>unclassified sequences</taxon>
        <taxon>metagenomes</taxon>
        <taxon>ecological metagenomes</taxon>
    </lineage>
</organism>
<dbReference type="GO" id="GO:0005524">
    <property type="term" value="F:ATP binding"/>
    <property type="evidence" value="ECO:0007669"/>
    <property type="project" value="InterPro"/>
</dbReference>
<protein>
    <recommendedName>
        <fullName evidence="1">Helicase/UvrB N-terminal domain-containing protein</fullName>
    </recommendedName>
</protein>
<dbReference type="AlphaFoldDB" id="X0XMQ6"/>
<name>X0XMQ6_9ZZZZ</name>
<evidence type="ECO:0000313" key="2">
    <source>
        <dbReference type="EMBL" id="GAG37943.1"/>
    </source>
</evidence>
<comment type="caution">
    <text evidence="2">The sequence shown here is derived from an EMBL/GenBank/DDBJ whole genome shotgun (WGS) entry which is preliminary data.</text>
</comment>
<dbReference type="SUPFAM" id="SSF52540">
    <property type="entry name" value="P-loop containing nucleoside triphosphate hydrolases"/>
    <property type="match status" value="1"/>
</dbReference>
<feature type="non-terminal residue" evidence="2">
    <location>
        <position position="207"/>
    </location>
</feature>
<proteinExistence type="predicted"/>
<feature type="domain" description="Helicase/UvrB N-terminal" evidence="1">
    <location>
        <begin position="1"/>
        <end position="146"/>
    </location>
</feature>
<evidence type="ECO:0000259" key="1">
    <source>
        <dbReference type="Pfam" id="PF04851"/>
    </source>
</evidence>
<dbReference type="InterPro" id="IPR006935">
    <property type="entry name" value="Helicase/UvrB_N"/>
</dbReference>
<sequence length="207" mass="24555">MELKEYQQKALKQVKHYLQFLIEWKEKTKELPDVDFTELAWKKSEVDKKFYSRKNGLEEHLPNFTIKIPTGGGKTFLAVKTIDLINEIYLRKQTGLVVWIVPTTQIYNQTIKNLRDKDHPYRQHLDIASSGRTLIKEKTDKFNPTDIAENLVVLMLMLPSASRSKKEELRMFRDNGKFQSFFPDEDDIKRQEEFLKTFPNLHTYQDL</sequence>
<dbReference type="Pfam" id="PF04851">
    <property type="entry name" value="ResIII"/>
    <property type="match status" value="1"/>
</dbReference>
<gene>
    <name evidence="2" type="ORF">S01H1_70993</name>
</gene>
<reference evidence="2" key="1">
    <citation type="journal article" date="2014" name="Front. Microbiol.">
        <title>High frequency of phylogenetically diverse reductive dehalogenase-homologous genes in deep subseafloor sedimentary metagenomes.</title>
        <authorList>
            <person name="Kawai M."/>
            <person name="Futagami T."/>
            <person name="Toyoda A."/>
            <person name="Takaki Y."/>
            <person name="Nishi S."/>
            <person name="Hori S."/>
            <person name="Arai W."/>
            <person name="Tsubouchi T."/>
            <person name="Morono Y."/>
            <person name="Uchiyama I."/>
            <person name="Ito T."/>
            <person name="Fujiyama A."/>
            <person name="Inagaki F."/>
            <person name="Takami H."/>
        </authorList>
    </citation>
    <scope>NUCLEOTIDE SEQUENCE</scope>
    <source>
        <strain evidence="2">Expedition CK06-06</strain>
    </source>
</reference>
<dbReference type="InterPro" id="IPR027417">
    <property type="entry name" value="P-loop_NTPase"/>
</dbReference>
<dbReference type="Gene3D" id="3.40.50.300">
    <property type="entry name" value="P-loop containing nucleotide triphosphate hydrolases"/>
    <property type="match status" value="1"/>
</dbReference>
<accession>X0XMQ6</accession>